<keyword evidence="1" id="KW-0489">Methyltransferase</keyword>
<name>A0A7R9GHY4_9CRUS</name>
<dbReference type="OrthoDB" id="6980763at2759"/>
<dbReference type="GO" id="GO:0008170">
    <property type="term" value="F:N-methyltransferase activity"/>
    <property type="evidence" value="ECO:0007669"/>
    <property type="project" value="InterPro"/>
</dbReference>
<dbReference type="InterPro" id="IPR029063">
    <property type="entry name" value="SAM-dependent_MTases_sf"/>
</dbReference>
<keyword evidence="2" id="KW-0808">Transferase</keyword>
<sequence>MIFNCIDWERDDDLVRKLHPTQKPVKLLKKLIEIFTDEGDIVIDPCAGSGSTLVAALEMKRKAYGFEIKKDFHKQASEWVDVVRQRIADIDEYMNQELKLLAAIGIMPVLADFLEDLNEDKAFRTDMKIATQNLIGQIRKYPNEVGKLYGLDGVSDEW</sequence>
<dbReference type="InterPro" id="IPR001091">
    <property type="entry name" value="RM_Methyltransferase"/>
</dbReference>
<feature type="domain" description="DNA methylase N-4/N-6" evidence="3">
    <location>
        <begin position="14"/>
        <end position="77"/>
    </location>
</feature>
<dbReference type="InterPro" id="IPR002941">
    <property type="entry name" value="DNA_methylase_N4/N6"/>
</dbReference>
<dbReference type="GO" id="GO:0032259">
    <property type="term" value="P:methylation"/>
    <property type="evidence" value="ECO:0007669"/>
    <property type="project" value="UniProtKB-KW"/>
</dbReference>
<dbReference type="Gene3D" id="3.40.50.150">
    <property type="entry name" value="Vaccinia Virus protein VP39"/>
    <property type="match status" value="1"/>
</dbReference>
<organism evidence="4">
    <name type="scientific">Notodromas monacha</name>
    <dbReference type="NCBI Taxonomy" id="399045"/>
    <lineage>
        <taxon>Eukaryota</taxon>
        <taxon>Metazoa</taxon>
        <taxon>Ecdysozoa</taxon>
        <taxon>Arthropoda</taxon>
        <taxon>Crustacea</taxon>
        <taxon>Oligostraca</taxon>
        <taxon>Ostracoda</taxon>
        <taxon>Podocopa</taxon>
        <taxon>Podocopida</taxon>
        <taxon>Cypridocopina</taxon>
        <taxon>Cypridoidea</taxon>
        <taxon>Cyprididae</taxon>
        <taxon>Notodromas</taxon>
    </lineage>
</organism>
<dbReference type="PRINTS" id="PR00508">
    <property type="entry name" value="S21N4MTFRASE"/>
</dbReference>
<keyword evidence="5" id="KW-1185">Reference proteome</keyword>
<dbReference type="SUPFAM" id="SSF53335">
    <property type="entry name" value="S-adenosyl-L-methionine-dependent methyltransferases"/>
    <property type="match status" value="1"/>
</dbReference>
<accession>A0A7R9GHY4</accession>
<reference evidence="4" key="1">
    <citation type="submission" date="2020-11" db="EMBL/GenBank/DDBJ databases">
        <authorList>
            <person name="Tran Van P."/>
        </authorList>
    </citation>
    <scope>NUCLEOTIDE SEQUENCE</scope>
</reference>
<dbReference type="AlphaFoldDB" id="A0A7R9GHY4"/>
<evidence type="ECO:0000313" key="4">
    <source>
        <dbReference type="EMBL" id="CAD7281688.1"/>
    </source>
</evidence>
<dbReference type="Proteomes" id="UP000678499">
    <property type="component" value="Unassembled WGS sequence"/>
</dbReference>
<gene>
    <name evidence="4" type="ORF">NMOB1V02_LOCUS9326</name>
</gene>
<evidence type="ECO:0000313" key="5">
    <source>
        <dbReference type="Proteomes" id="UP000678499"/>
    </source>
</evidence>
<evidence type="ECO:0000256" key="2">
    <source>
        <dbReference type="ARBA" id="ARBA00022679"/>
    </source>
</evidence>
<dbReference type="EMBL" id="CAJPEX010003092">
    <property type="protein sequence ID" value="CAG0921840.1"/>
    <property type="molecule type" value="Genomic_DNA"/>
</dbReference>
<dbReference type="EMBL" id="OA885129">
    <property type="protein sequence ID" value="CAD7281688.1"/>
    <property type="molecule type" value="Genomic_DNA"/>
</dbReference>
<dbReference type="GO" id="GO:0003677">
    <property type="term" value="F:DNA binding"/>
    <property type="evidence" value="ECO:0007669"/>
    <property type="project" value="InterPro"/>
</dbReference>
<proteinExistence type="predicted"/>
<evidence type="ECO:0000259" key="3">
    <source>
        <dbReference type="Pfam" id="PF01555"/>
    </source>
</evidence>
<dbReference type="Pfam" id="PF01555">
    <property type="entry name" value="N6_N4_Mtase"/>
    <property type="match status" value="1"/>
</dbReference>
<evidence type="ECO:0000256" key="1">
    <source>
        <dbReference type="ARBA" id="ARBA00022603"/>
    </source>
</evidence>
<protein>
    <recommendedName>
        <fullName evidence="3">DNA methylase N-4/N-6 domain-containing protein</fullName>
    </recommendedName>
</protein>